<proteinExistence type="inferred from homology"/>
<dbReference type="CDD" id="cd00038">
    <property type="entry name" value="CAP_ED"/>
    <property type="match status" value="1"/>
</dbReference>
<organism evidence="10 11">
    <name type="scientific">Bos mutus</name>
    <name type="common">wild yak</name>
    <dbReference type="NCBI Taxonomy" id="72004"/>
    <lineage>
        <taxon>Eukaryota</taxon>
        <taxon>Metazoa</taxon>
        <taxon>Chordata</taxon>
        <taxon>Craniata</taxon>
        <taxon>Vertebrata</taxon>
        <taxon>Euteleostomi</taxon>
        <taxon>Mammalia</taxon>
        <taxon>Eutheria</taxon>
        <taxon>Laurasiatheria</taxon>
        <taxon>Artiodactyla</taxon>
        <taxon>Ruminantia</taxon>
        <taxon>Pecora</taxon>
        <taxon>Bovidae</taxon>
        <taxon>Bovinae</taxon>
        <taxon>Bos</taxon>
    </lineage>
</organism>
<evidence type="ECO:0000313" key="11">
    <source>
        <dbReference type="Proteomes" id="UP000322234"/>
    </source>
</evidence>
<dbReference type="EMBL" id="VBQZ03000081">
    <property type="protein sequence ID" value="MXQ92289.1"/>
    <property type="molecule type" value="Genomic_DNA"/>
</dbReference>
<dbReference type="PROSITE" id="PS00252">
    <property type="entry name" value="INTERFERON_A_B_D"/>
    <property type="match status" value="1"/>
</dbReference>
<gene>
    <name evidence="10" type="ORF">E5288_WYG014958</name>
</gene>
<dbReference type="PANTHER" id="PTHR11691">
    <property type="entry name" value="TYPE I INTERFERON"/>
    <property type="match status" value="1"/>
</dbReference>
<dbReference type="PRINTS" id="PR00266">
    <property type="entry name" value="INTERFERONAB"/>
</dbReference>
<keyword evidence="5" id="KW-1015">Disulfide bond</keyword>
<dbReference type="Proteomes" id="UP000322234">
    <property type="component" value="Unassembled WGS sequence"/>
</dbReference>
<evidence type="ECO:0000256" key="3">
    <source>
        <dbReference type="ARBA" id="ARBA00022525"/>
    </source>
</evidence>
<evidence type="ECO:0000256" key="5">
    <source>
        <dbReference type="ARBA" id="ARBA00023157"/>
    </source>
</evidence>
<keyword evidence="8" id="KW-0472">Membrane</keyword>
<dbReference type="CDD" id="cd00095">
    <property type="entry name" value="IFab"/>
    <property type="match status" value="1"/>
</dbReference>
<dbReference type="AlphaFoldDB" id="A0A6B0RQD3"/>
<name>A0A6B0RQD3_9CETA</name>
<evidence type="ECO:0000256" key="2">
    <source>
        <dbReference type="ARBA" id="ARBA00022514"/>
    </source>
</evidence>
<keyword evidence="2 6" id="KW-0202">Cytokine</keyword>
<dbReference type="GO" id="GO:0005615">
    <property type="term" value="C:extracellular space"/>
    <property type="evidence" value="ECO:0007669"/>
    <property type="project" value="UniProtKB-KW"/>
</dbReference>
<keyword evidence="3" id="KW-0964">Secreted</keyword>
<dbReference type="GO" id="GO:0009891">
    <property type="term" value="P:positive regulation of biosynthetic process"/>
    <property type="evidence" value="ECO:0007669"/>
    <property type="project" value="UniProtKB-ARBA"/>
</dbReference>
<dbReference type="Pfam" id="PF00143">
    <property type="entry name" value="Interferon"/>
    <property type="match status" value="1"/>
</dbReference>
<comment type="caution">
    <text evidence="10">The sequence shown here is derived from an EMBL/GenBank/DDBJ whole genome shotgun (WGS) entry which is preliminary data.</text>
</comment>
<keyword evidence="8" id="KW-1133">Transmembrane helix</keyword>
<evidence type="ECO:0000313" key="10">
    <source>
        <dbReference type="EMBL" id="MXQ92289.1"/>
    </source>
</evidence>
<dbReference type="Gene3D" id="1.20.1250.10">
    <property type="match status" value="1"/>
</dbReference>
<evidence type="ECO:0000256" key="7">
    <source>
        <dbReference type="SAM" id="MobiDB-lite"/>
    </source>
</evidence>
<accession>A0A6B0RQD3</accession>
<dbReference type="SUPFAM" id="SSF51206">
    <property type="entry name" value="cAMP-binding domain-like"/>
    <property type="match status" value="2"/>
</dbReference>
<evidence type="ECO:0000259" key="9">
    <source>
        <dbReference type="PROSITE" id="PS50042"/>
    </source>
</evidence>
<feature type="region of interest" description="Disordered" evidence="7">
    <location>
        <begin position="177"/>
        <end position="196"/>
    </location>
</feature>
<keyword evidence="4 6" id="KW-0051">Antiviral defense</keyword>
<dbReference type="Gene3D" id="2.60.120.10">
    <property type="entry name" value="Jelly Rolls"/>
    <property type="match status" value="2"/>
</dbReference>
<sequence length="806" mass="91495">MLKTSPSSTDGTRNVSFLSFVCCCDQNSFALELLSLWISVQTVKKQLRCRPRQFGEMEGAGKAWDALQTYTMLDLERWDLGCGELFGPEDSGGSHSCSLFAAQSGLKGTSGEEGKDLQKSRHIDYGQLNALCHMREKQHSRTNILSAHNVFMKQYPKIFLQKKVRLPKLFKEEETRIPAEDTAESKPLQPDDSHNIAIHVKKARGGRTLYGPKKYEEKVAHFMAVLKKLPIHRTPSEHNIVWKMLKTIPDLTSQLLDEHLKILSKNVTSETWIKGSTVIGNDGFYIILKGLARPQTQIYKNLIEEHDSTTSFIPQSFHSFDFSEEFRNPLLTGVGPMLRQWSTFGTLEVAAHIESETKEYSVVTEEDCEILKIPANNFAKLKAEKTKLENQQKVKLIHKCPYYVEWPTLSIYELVTFTKWKKFPPGHVIVESGNIISFVAYINYGYCKIYRNIIGFSKPQSRKVKKIQKLVYMGRLNEKESFGEISVLLQVPFTCTIVTGKDVEMAIIEDKDLHALDPVTKQLMLQTAKPTFGHLSDEDVKKEYLQKEQKREWKSFKDTTVKNSLYHNGIIPGFGKWDHSYSSIQSMASENLPQGSTRRRLSQASSSLIFPMAFVLSLLMALVLVSYGLGGSLGCDLSPNHVLVGRKNLRLMGQMRRLSPRLCLQDRKDFAFPQEMVEGSQFQEAQAISVLHEMLQQTFNLFHTERSSAAWDTTLLEQLLTGLHQQLDDLDACLGLLTGEEDSALGRTGPTLAVKRYFQGIHVYLQEKGYSDCAWEIVRVEIMKSLSSSTSLQERLRMMDGDLNSP</sequence>
<evidence type="ECO:0000256" key="4">
    <source>
        <dbReference type="ARBA" id="ARBA00023118"/>
    </source>
</evidence>
<keyword evidence="8" id="KW-0812">Transmembrane</keyword>
<dbReference type="InterPro" id="IPR014710">
    <property type="entry name" value="RmlC-like_jellyroll"/>
</dbReference>
<dbReference type="InterPro" id="IPR018490">
    <property type="entry name" value="cNMP-bd_dom_sf"/>
</dbReference>
<evidence type="ECO:0000256" key="8">
    <source>
        <dbReference type="SAM" id="Phobius"/>
    </source>
</evidence>
<evidence type="ECO:0000256" key="6">
    <source>
        <dbReference type="RuleBase" id="RU000436"/>
    </source>
</evidence>
<evidence type="ECO:0000256" key="1">
    <source>
        <dbReference type="ARBA" id="ARBA00004613"/>
    </source>
</evidence>
<dbReference type="GO" id="GO:0005125">
    <property type="term" value="F:cytokine activity"/>
    <property type="evidence" value="ECO:0007669"/>
    <property type="project" value="UniProtKB-KW"/>
</dbReference>
<feature type="transmembrane region" description="Helical" evidence="8">
    <location>
        <begin position="608"/>
        <end position="629"/>
    </location>
</feature>
<reference evidence="10" key="1">
    <citation type="submission" date="2019-10" db="EMBL/GenBank/DDBJ databases">
        <title>The sequence and de novo assembly of the wild yak genome.</title>
        <authorList>
            <person name="Liu Y."/>
        </authorList>
    </citation>
    <scope>NUCLEOTIDE SEQUENCE [LARGE SCALE GENOMIC DNA]</scope>
    <source>
        <strain evidence="10">WY2019</strain>
    </source>
</reference>
<comment type="similarity">
    <text evidence="6">Belongs to the alpha/beta interferon family.</text>
</comment>
<feature type="domain" description="Cyclic nucleotide-binding" evidence="9">
    <location>
        <begin position="413"/>
        <end position="516"/>
    </location>
</feature>
<dbReference type="GO" id="GO:0051607">
    <property type="term" value="P:defense response to virus"/>
    <property type="evidence" value="ECO:0007669"/>
    <property type="project" value="UniProtKB-KW"/>
</dbReference>
<dbReference type="SUPFAM" id="SSF47266">
    <property type="entry name" value="4-helical cytokines"/>
    <property type="match status" value="1"/>
</dbReference>
<dbReference type="FunFam" id="1.20.1250.10:FF:000001">
    <property type="entry name" value="Interferon alpha"/>
    <property type="match status" value="1"/>
</dbReference>
<dbReference type="PROSITE" id="PS50042">
    <property type="entry name" value="CNMP_BINDING_3"/>
    <property type="match status" value="1"/>
</dbReference>
<protein>
    <recommendedName>
        <fullName evidence="9">Cyclic nucleotide-binding domain-containing protein</fullName>
    </recommendedName>
</protein>
<dbReference type="InterPro" id="IPR009079">
    <property type="entry name" value="4_helix_cytokine-like_core"/>
</dbReference>
<dbReference type="InterPro" id="IPR000595">
    <property type="entry name" value="cNMP-bd_dom"/>
</dbReference>
<dbReference type="SMART" id="SM00076">
    <property type="entry name" value="IFabd"/>
    <property type="match status" value="1"/>
</dbReference>
<dbReference type="InterPro" id="IPR000471">
    <property type="entry name" value="Interferon_alpha/beta/delta"/>
</dbReference>
<keyword evidence="11" id="KW-1185">Reference proteome</keyword>
<dbReference type="GO" id="GO:0005126">
    <property type="term" value="F:cytokine receptor binding"/>
    <property type="evidence" value="ECO:0007669"/>
    <property type="project" value="InterPro"/>
</dbReference>
<comment type="subcellular location">
    <subcellularLocation>
        <location evidence="1">Secreted</location>
    </subcellularLocation>
</comment>
<dbReference type="PANTHER" id="PTHR11691:SF37">
    <property type="entry name" value="INTERFERON OMEGA-1"/>
    <property type="match status" value="1"/>
</dbReference>